<dbReference type="AlphaFoldDB" id="A0AAD5DY87"/>
<evidence type="ECO:0000256" key="2">
    <source>
        <dbReference type="ARBA" id="ARBA00022679"/>
    </source>
</evidence>
<dbReference type="InterPro" id="IPR046341">
    <property type="entry name" value="SET_dom_sf"/>
</dbReference>
<comment type="caution">
    <text evidence="4">The sequence shown here is derived from an EMBL/GenBank/DDBJ whole genome shotgun (WGS) entry which is preliminary data.</text>
</comment>
<evidence type="ECO:0000313" key="5">
    <source>
        <dbReference type="Proteomes" id="UP001205105"/>
    </source>
</evidence>
<dbReference type="PANTHER" id="PTHR13271">
    <property type="entry name" value="UNCHARACTERIZED PUTATIVE METHYLTRANSFERASE"/>
    <property type="match status" value="1"/>
</dbReference>
<dbReference type="GO" id="GO:0016279">
    <property type="term" value="F:protein-lysine N-methyltransferase activity"/>
    <property type="evidence" value="ECO:0007669"/>
    <property type="project" value="TreeGrafter"/>
</dbReference>
<protein>
    <recommendedName>
        <fullName evidence="6">SET domain-containing protein</fullName>
    </recommendedName>
</protein>
<gene>
    <name evidence="4" type="ORF">COHA_002004</name>
</gene>
<dbReference type="PANTHER" id="PTHR13271:SF140">
    <property type="entry name" value="SET DOMAIN-CONTAINING PROTEIN"/>
    <property type="match status" value="1"/>
</dbReference>
<keyword evidence="1" id="KW-0489">Methyltransferase</keyword>
<reference evidence="4" key="1">
    <citation type="submission" date="2020-11" db="EMBL/GenBank/DDBJ databases">
        <title>Chlorella ohadii genome sequencing and assembly.</title>
        <authorList>
            <person name="Murik O."/>
            <person name="Treves H."/>
            <person name="Kedem I."/>
            <person name="Shotland Y."/>
            <person name="Kaplan A."/>
        </authorList>
    </citation>
    <scope>NUCLEOTIDE SEQUENCE</scope>
    <source>
        <strain evidence="4">1</strain>
    </source>
</reference>
<dbReference type="InterPro" id="IPR050600">
    <property type="entry name" value="SETD3_SETD6_MTase"/>
</dbReference>
<proteinExistence type="predicted"/>
<evidence type="ECO:0000256" key="3">
    <source>
        <dbReference type="ARBA" id="ARBA00022691"/>
    </source>
</evidence>
<dbReference type="Proteomes" id="UP001205105">
    <property type="component" value="Unassembled WGS sequence"/>
</dbReference>
<keyword evidence="2" id="KW-0808">Transferase</keyword>
<evidence type="ECO:0008006" key="6">
    <source>
        <dbReference type="Google" id="ProtNLM"/>
    </source>
</evidence>
<keyword evidence="5" id="KW-1185">Reference proteome</keyword>
<evidence type="ECO:0000313" key="4">
    <source>
        <dbReference type="EMBL" id="KAI7844410.1"/>
    </source>
</evidence>
<dbReference type="EMBL" id="JADXDR010000031">
    <property type="protein sequence ID" value="KAI7844410.1"/>
    <property type="molecule type" value="Genomic_DNA"/>
</dbReference>
<name>A0AAD5DY87_9CHLO</name>
<sequence length="361" mass="40405">MVWLLWLEQAALPPHSMWRRFLELQPTARELCVPLLMLGDALSELSEQQRAEQLDCDTLMDRADDLFCDPDALEHTPISQLQCPAAVGHAWQALEAAAEAQQRLNQTELARELGLQATLEDVAWALACASTRQFGSEKCQLLVPMADMVNHSVHANVGYEISSTRFELRAWQAIPKGAELLLRYTEPRSNASWMKGYGFSVPGNLEDLVEWDDLEADFVLRETEEVQEAPPGVCITAPRFHRYIASLGLPEAIRWSSDVEERRVAVALRSLQPFLRPAEGAEGEAEALELERRSVEAMRQHWQRLMGSAPTSIEEDEAMLALGRVVPLAAQLQSAVTARLERKLLLRAVLSLLEGYDATLT</sequence>
<organism evidence="4 5">
    <name type="scientific">Chlorella ohadii</name>
    <dbReference type="NCBI Taxonomy" id="2649997"/>
    <lineage>
        <taxon>Eukaryota</taxon>
        <taxon>Viridiplantae</taxon>
        <taxon>Chlorophyta</taxon>
        <taxon>core chlorophytes</taxon>
        <taxon>Trebouxiophyceae</taxon>
        <taxon>Chlorellales</taxon>
        <taxon>Chlorellaceae</taxon>
        <taxon>Chlorella clade</taxon>
        <taxon>Chlorella</taxon>
    </lineage>
</organism>
<accession>A0AAD5DY87</accession>
<evidence type="ECO:0000256" key="1">
    <source>
        <dbReference type="ARBA" id="ARBA00022603"/>
    </source>
</evidence>
<dbReference type="GO" id="GO:0032259">
    <property type="term" value="P:methylation"/>
    <property type="evidence" value="ECO:0007669"/>
    <property type="project" value="UniProtKB-KW"/>
</dbReference>
<dbReference type="InterPro" id="IPR036464">
    <property type="entry name" value="Rubisco_LSMT_subst-bd_sf"/>
</dbReference>
<dbReference type="SUPFAM" id="SSF82199">
    <property type="entry name" value="SET domain"/>
    <property type="match status" value="1"/>
</dbReference>
<keyword evidence="3" id="KW-0949">S-adenosyl-L-methionine</keyword>
<dbReference type="Gene3D" id="3.90.1410.10">
    <property type="entry name" value="set domain protein methyltransferase, domain 1"/>
    <property type="match status" value="1"/>
</dbReference>
<dbReference type="CDD" id="cd10527">
    <property type="entry name" value="SET_LSMT"/>
    <property type="match status" value="1"/>
</dbReference>
<dbReference type="Gene3D" id="3.90.1420.10">
    <property type="entry name" value="Rubisco LSMT, substrate-binding domain"/>
    <property type="match status" value="1"/>
</dbReference>
<dbReference type="SUPFAM" id="SSF81822">
    <property type="entry name" value="RuBisCo LSMT C-terminal, substrate-binding domain"/>
    <property type="match status" value="1"/>
</dbReference>